<feature type="compositionally biased region" description="Polar residues" evidence="1">
    <location>
        <begin position="146"/>
        <end position="159"/>
    </location>
</feature>
<proteinExistence type="predicted"/>
<dbReference type="AlphaFoldDB" id="A0A7G9Y846"/>
<feature type="region of interest" description="Disordered" evidence="1">
    <location>
        <begin position="130"/>
        <end position="165"/>
    </location>
</feature>
<organism evidence="2">
    <name type="scientific">Candidatus Methanogaster sp. ANME-2c ERB4</name>
    <dbReference type="NCBI Taxonomy" id="2759911"/>
    <lineage>
        <taxon>Archaea</taxon>
        <taxon>Methanobacteriati</taxon>
        <taxon>Methanobacteriota</taxon>
        <taxon>Stenosarchaea group</taxon>
        <taxon>Methanomicrobia</taxon>
        <taxon>Methanosarcinales</taxon>
        <taxon>ANME-2 cluster</taxon>
        <taxon>Candidatus Methanogasteraceae</taxon>
        <taxon>Candidatus Methanogaster</taxon>
    </lineage>
</organism>
<sequence length="165" mass="18503">MPHPYRERAEKRSRAHLLHPTAHYCPHPLSAESGLSMPHPYRERAEKRSRAHLLHATAHTGPYPLSAESGLSMPRLCQVNLQNYRGVAPPPLCVLRPHRLQPSCGSQPDRPFVLHLIIMRPHPLKIIAPDAPFKNNHLPGAHDPSPRTQIRDGSTTPSTPHDLAY</sequence>
<gene>
    <name evidence="2" type="ORF">OKNLONNL_00005</name>
</gene>
<dbReference type="EMBL" id="MT630928">
    <property type="protein sequence ID" value="QNO44180.1"/>
    <property type="molecule type" value="Genomic_DNA"/>
</dbReference>
<evidence type="ECO:0000313" key="2">
    <source>
        <dbReference type="EMBL" id="QNO44180.1"/>
    </source>
</evidence>
<name>A0A7G9Y846_9EURY</name>
<accession>A0A7G9Y846</accession>
<protein>
    <submittedName>
        <fullName evidence="2">Uncharacterized protein</fullName>
    </submittedName>
</protein>
<evidence type="ECO:0000256" key="1">
    <source>
        <dbReference type="SAM" id="MobiDB-lite"/>
    </source>
</evidence>
<reference evidence="2" key="1">
    <citation type="submission" date="2020-06" db="EMBL/GenBank/DDBJ databases">
        <title>Unique genomic features of the anaerobic methanotrophic archaea.</title>
        <authorList>
            <person name="Chadwick G.L."/>
            <person name="Skennerton C.T."/>
            <person name="Laso-Perez R."/>
            <person name="Leu A.O."/>
            <person name="Speth D.R."/>
            <person name="Yu H."/>
            <person name="Morgan-Lang C."/>
            <person name="Hatzenpichler R."/>
            <person name="Goudeau D."/>
            <person name="Malmstrom R."/>
            <person name="Brazelton W.J."/>
            <person name="Woyke T."/>
            <person name="Hallam S.J."/>
            <person name="Tyson G.W."/>
            <person name="Wegener G."/>
            <person name="Boetius A."/>
            <person name="Orphan V."/>
        </authorList>
    </citation>
    <scope>NUCLEOTIDE SEQUENCE</scope>
</reference>